<evidence type="ECO:0000313" key="2">
    <source>
        <dbReference type="Proteomes" id="UP000346198"/>
    </source>
</evidence>
<evidence type="ECO:0000313" key="1">
    <source>
        <dbReference type="EMBL" id="VGO18375.1"/>
    </source>
</evidence>
<gene>
    <name evidence="1" type="ORF">SCARR_00427</name>
</gene>
<dbReference type="Gene3D" id="3.20.20.80">
    <property type="entry name" value="Glycosidases"/>
    <property type="match status" value="1"/>
</dbReference>
<dbReference type="AlphaFoldDB" id="A0A6C2UE03"/>
<dbReference type="SUPFAM" id="SSF51445">
    <property type="entry name" value="(Trans)glycosidases"/>
    <property type="match status" value="1"/>
</dbReference>
<sequence>MKTIRFSIVVVCFASFVFGDARPPSTRVADSGQGLGKADAPEKKLNPDTQWLRDAKWGVFAHYLAHTASTEVPGEMNRAVWNKRVDSFQVKQLGEQLSALDVPYFFITISQKGGYFCAPNKTHEKYFGSDNSNSSNRDLVADLAAELIPRGIKLCVYLPAYGRKESAEGQSQWQEIIAEWSNRWGNSISAWWIDGCVFQQPEMYHAYTEAFKSGNPDALVSYNTGPIGWSREPKKPATAYEDYLAGEVNWRLPVSGVRPWDRKEYYMGPNLLGDQLHFLTFLGTFWGMGEPRFPDELVVGWTKHTNNHGGTISWDVPLSYSGVIPASHYRQLQVLKEATR</sequence>
<dbReference type="EMBL" id="CAAHFH010000001">
    <property type="protein sequence ID" value="VGO18375.1"/>
    <property type="molecule type" value="Genomic_DNA"/>
</dbReference>
<proteinExistence type="predicted"/>
<protein>
    <recommendedName>
        <fullName evidence="3">Alpha-L-fucosidase</fullName>
    </recommendedName>
</protein>
<dbReference type="Proteomes" id="UP000346198">
    <property type="component" value="Unassembled WGS sequence"/>
</dbReference>
<keyword evidence="2" id="KW-1185">Reference proteome</keyword>
<dbReference type="RefSeq" id="WP_136059869.1">
    <property type="nucleotide sequence ID" value="NZ_CAAHFH010000001.1"/>
</dbReference>
<organism evidence="1 2">
    <name type="scientific">Pontiella sulfatireligans</name>
    <dbReference type="NCBI Taxonomy" id="2750658"/>
    <lineage>
        <taxon>Bacteria</taxon>
        <taxon>Pseudomonadati</taxon>
        <taxon>Kiritimatiellota</taxon>
        <taxon>Kiritimatiellia</taxon>
        <taxon>Kiritimatiellales</taxon>
        <taxon>Pontiellaceae</taxon>
        <taxon>Pontiella</taxon>
    </lineage>
</organism>
<dbReference type="InterPro" id="IPR017853">
    <property type="entry name" value="GH"/>
</dbReference>
<accession>A0A6C2UE03</accession>
<evidence type="ECO:0008006" key="3">
    <source>
        <dbReference type="Google" id="ProtNLM"/>
    </source>
</evidence>
<name>A0A6C2UE03_9BACT</name>
<reference evidence="1 2" key="1">
    <citation type="submission" date="2019-04" db="EMBL/GenBank/DDBJ databases">
        <authorList>
            <person name="Van Vliet M D."/>
        </authorList>
    </citation>
    <scope>NUCLEOTIDE SEQUENCE [LARGE SCALE GENOMIC DNA]</scope>
    <source>
        <strain evidence="1 2">F21</strain>
    </source>
</reference>